<comment type="caution">
    <text evidence="2">The sequence shown here is derived from an EMBL/GenBank/DDBJ whole genome shotgun (WGS) entry which is preliminary data.</text>
</comment>
<sequence>SIKEDFRNHTVSNRGGTTTCPTNQRESNIVERKETHISLPKPTKTKQAATWFHLDV</sequence>
<feature type="compositionally biased region" description="Polar residues" evidence="1">
    <location>
        <begin position="9"/>
        <end position="25"/>
    </location>
</feature>
<evidence type="ECO:0000256" key="1">
    <source>
        <dbReference type="SAM" id="MobiDB-lite"/>
    </source>
</evidence>
<organism evidence="2 3">
    <name type="scientific">Dentiscutata erythropus</name>
    <dbReference type="NCBI Taxonomy" id="1348616"/>
    <lineage>
        <taxon>Eukaryota</taxon>
        <taxon>Fungi</taxon>
        <taxon>Fungi incertae sedis</taxon>
        <taxon>Mucoromycota</taxon>
        <taxon>Glomeromycotina</taxon>
        <taxon>Glomeromycetes</taxon>
        <taxon>Diversisporales</taxon>
        <taxon>Gigasporaceae</taxon>
        <taxon>Dentiscutata</taxon>
    </lineage>
</organism>
<proteinExistence type="predicted"/>
<feature type="region of interest" description="Disordered" evidence="1">
    <location>
        <begin position="1"/>
        <end position="25"/>
    </location>
</feature>
<evidence type="ECO:0000313" key="2">
    <source>
        <dbReference type="EMBL" id="CAG8541595.1"/>
    </source>
</evidence>
<evidence type="ECO:0000313" key="3">
    <source>
        <dbReference type="Proteomes" id="UP000789405"/>
    </source>
</evidence>
<dbReference type="Proteomes" id="UP000789405">
    <property type="component" value="Unassembled WGS sequence"/>
</dbReference>
<accession>A0A9N9FJY6</accession>
<dbReference type="AlphaFoldDB" id="A0A9N9FJY6"/>
<name>A0A9N9FJY6_9GLOM</name>
<feature type="non-terminal residue" evidence="2">
    <location>
        <position position="1"/>
    </location>
</feature>
<gene>
    <name evidence="2" type="ORF">DERYTH_LOCUS4830</name>
</gene>
<dbReference type="EMBL" id="CAJVPY010001914">
    <property type="protein sequence ID" value="CAG8541595.1"/>
    <property type="molecule type" value="Genomic_DNA"/>
</dbReference>
<reference evidence="2" key="1">
    <citation type="submission" date="2021-06" db="EMBL/GenBank/DDBJ databases">
        <authorList>
            <person name="Kallberg Y."/>
            <person name="Tangrot J."/>
            <person name="Rosling A."/>
        </authorList>
    </citation>
    <scope>NUCLEOTIDE SEQUENCE</scope>
    <source>
        <strain evidence="2">MA453B</strain>
    </source>
</reference>
<protein>
    <submittedName>
        <fullName evidence="2">1132_t:CDS:1</fullName>
    </submittedName>
</protein>
<keyword evidence="3" id="KW-1185">Reference proteome</keyword>